<evidence type="ECO:0000313" key="1">
    <source>
        <dbReference type="EMBL" id="CDW91241.1"/>
    </source>
</evidence>
<sequence length="132" mass="15459">MTFSLDREGIQFMHYLMKDGHQSLITESEREIYEQKQFNGLRSKIRDTSLKAFGIFFVAHYGLSKIFAKQLQPMQNLLVGQRIFFSGLVGFYVAYASYQTWSKTIDDFGQVKIAQNPKEFEKFQELNVFKGF</sequence>
<name>A0A078BAI7_STYLE</name>
<organism evidence="1 2">
    <name type="scientific">Stylonychia lemnae</name>
    <name type="common">Ciliate</name>
    <dbReference type="NCBI Taxonomy" id="5949"/>
    <lineage>
        <taxon>Eukaryota</taxon>
        <taxon>Sar</taxon>
        <taxon>Alveolata</taxon>
        <taxon>Ciliophora</taxon>
        <taxon>Intramacronucleata</taxon>
        <taxon>Spirotrichea</taxon>
        <taxon>Stichotrichia</taxon>
        <taxon>Sporadotrichida</taxon>
        <taxon>Oxytrichidae</taxon>
        <taxon>Stylonychinae</taxon>
        <taxon>Stylonychia</taxon>
    </lineage>
</organism>
<accession>A0A078BAI7</accession>
<keyword evidence="2" id="KW-1185">Reference proteome</keyword>
<dbReference type="Proteomes" id="UP000039865">
    <property type="component" value="Unassembled WGS sequence"/>
</dbReference>
<dbReference type="EMBL" id="CCKQ01019222">
    <property type="protein sequence ID" value="CDW91241.1"/>
    <property type="molecule type" value="Genomic_DNA"/>
</dbReference>
<dbReference type="InParanoid" id="A0A078BAI7"/>
<gene>
    <name evidence="1" type="primary">Contig12394.g13232</name>
    <name evidence="1" type="ORF">STYLEM_20394</name>
</gene>
<protein>
    <submittedName>
        <fullName evidence="1">Uncharacterized protein</fullName>
    </submittedName>
</protein>
<proteinExistence type="predicted"/>
<dbReference type="AlphaFoldDB" id="A0A078BAI7"/>
<evidence type="ECO:0000313" key="2">
    <source>
        <dbReference type="Proteomes" id="UP000039865"/>
    </source>
</evidence>
<reference evidence="1 2" key="1">
    <citation type="submission" date="2014-06" db="EMBL/GenBank/DDBJ databases">
        <authorList>
            <person name="Swart Estienne"/>
        </authorList>
    </citation>
    <scope>NUCLEOTIDE SEQUENCE [LARGE SCALE GENOMIC DNA]</scope>
    <source>
        <strain evidence="1 2">130c</strain>
    </source>
</reference>